<dbReference type="Pfam" id="PF07730">
    <property type="entry name" value="HisKA_3"/>
    <property type="match status" value="1"/>
</dbReference>
<dbReference type="Gene3D" id="3.30.565.10">
    <property type="entry name" value="Histidine kinase-like ATPase, C-terminal domain"/>
    <property type="match status" value="1"/>
</dbReference>
<evidence type="ECO:0000256" key="5">
    <source>
        <dbReference type="ARBA" id="ARBA00022741"/>
    </source>
</evidence>
<dbReference type="Proteomes" id="UP001589608">
    <property type="component" value="Unassembled WGS sequence"/>
</dbReference>
<dbReference type="Pfam" id="PF02518">
    <property type="entry name" value="HATPase_c"/>
    <property type="match status" value="1"/>
</dbReference>
<dbReference type="GO" id="GO:0016301">
    <property type="term" value="F:kinase activity"/>
    <property type="evidence" value="ECO:0007669"/>
    <property type="project" value="UniProtKB-KW"/>
</dbReference>
<keyword evidence="9" id="KW-0812">Transmembrane</keyword>
<sequence>MLYVLDVTSFAATGAFLLADRRTGRLGWGMIGAAFCYAVSWWWIWPSSWQTGPAPIVSFVLGYGWFVVGGLALVRYPEPALTRRSERTYFAALAIWVFGGKLAVAAVSEPEWKRWNPHAWWPTVSADRHLFRLTDSIVGAGITVLALMLPVLLLLKIRRSRRLERADMLPATVAAVAIGVVGGIYLTALQLHLTGHLTDALRALIALAALVAPIAFIVSLIQRRLAVGSVASLIGPLAGCRTIGDVEHALRQKLDDPALVLAVRTGASGYLSRDGYPLPPTVATRWPVDVRAPGGRPIAVLLVDPDLRRLAPAVHIAAQAAGIVLDNGILQHDLADRLGDSQQSRRRLTQSALSERQRIGHELHDGVQASLQAVKLHLGRARLHFRRHRQAHDDRHRTQQLADASTAVEDAQAALRRAVEDLRSLARGIYPEALEDGLRAALQRVLRSLPLQVTLQIDEARAAREVELLMYLLICEAVTNVVKHAGVTQARVTTAVADGVALVRVSDHGCGGARPSPGSGLAALTERVRSLRGDLTVTSAPGHGTVVEAVIPCG</sequence>
<feature type="transmembrane region" description="Helical" evidence="9">
    <location>
        <begin position="169"/>
        <end position="188"/>
    </location>
</feature>
<dbReference type="EMBL" id="JBHMCA010000042">
    <property type="protein sequence ID" value="MFB9445342.1"/>
    <property type="molecule type" value="Genomic_DNA"/>
</dbReference>
<evidence type="ECO:0000259" key="10">
    <source>
        <dbReference type="Pfam" id="PF02518"/>
    </source>
</evidence>
<dbReference type="RefSeq" id="WP_223103306.1">
    <property type="nucleotide sequence ID" value="NZ_CP061913.1"/>
</dbReference>
<name>A0ABV5M915_9ACTN</name>
<dbReference type="Gene3D" id="1.20.5.1930">
    <property type="match status" value="1"/>
</dbReference>
<protein>
    <recommendedName>
        <fullName evidence="2">histidine kinase</fullName>
        <ecNumber evidence="2">2.7.13.3</ecNumber>
    </recommendedName>
</protein>
<feature type="domain" description="Signal transduction histidine kinase subgroup 3 dimerisation and phosphoacceptor" evidence="11">
    <location>
        <begin position="355"/>
        <end position="424"/>
    </location>
</feature>
<accession>A0ABV5M915</accession>
<comment type="catalytic activity">
    <reaction evidence="1">
        <text>ATP + protein L-histidine = ADP + protein N-phospho-L-histidine.</text>
        <dbReference type="EC" id="2.7.13.3"/>
    </reaction>
</comment>
<dbReference type="PANTHER" id="PTHR24421:SF10">
    <property type="entry name" value="NITRATE_NITRITE SENSOR PROTEIN NARQ"/>
    <property type="match status" value="1"/>
</dbReference>
<dbReference type="PANTHER" id="PTHR24421">
    <property type="entry name" value="NITRATE/NITRITE SENSOR PROTEIN NARX-RELATED"/>
    <property type="match status" value="1"/>
</dbReference>
<feature type="domain" description="Histidine kinase/HSP90-like ATPase" evidence="10">
    <location>
        <begin position="467"/>
        <end position="552"/>
    </location>
</feature>
<feature type="transmembrane region" description="Helical" evidence="9">
    <location>
        <begin position="56"/>
        <end position="76"/>
    </location>
</feature>
<evidence type="ECO:0000256" key="7">
    <source>
        <dbReference type="ARBA" id="ARBA00022840"/>
    </source>
</evidence>
<evidence type="ECO:0000256" key="3">
    <source>
        <dbReference type="ARBA" id="ARBA00022553"/>
    </source>
</evidence>
<evidence type="ECO:0000256" key="2">
    <source>
        <dbReference type="ARBA" id="ARBA00012438"/>
    </source>
</evidence>
<evidence type="ECO:0000313" key="12">
    <source>
        <dbReference type="EMBL" id="MFB9445342.1"/>
    </source>
</evidence>
<feature type="transmembrane region" description="Helical" evidence="9">
    <location>
        <begin position="26"/>
        <end position="44"/>
    </location>
</feature>
<evidence type="ECO:0000256" key="8">
    <source>
        <dbReference type="ARBA" id="ARBA00023012"/>
    </source>
</evidence>
<evidence type="ECO:0000259" key="11">
    <source>
        <dbReference type="Pfam" id="PF07730"/>
    </source>
</evidence>
<keyword evidence="3" id="KW-0597">Phosphoprotein</keyword>
<dbReference type="InterPro" id="IPR011712">
    <property type="entry name" value="Sig_transdc_His_kin_sub3_dim/P"/>
</dbReference>
<dbReference type="SUPFAM" id="SSF55874">
    <property type="entry name" value="ATPase domain of HSP90 chaperone/DNA topoisomerase II/histidine kinase"/>
    <property type="match status" value="1"/>
</dbReference>
<dbReference type="InterPro" id="IPR003594">
    <property type="entry name" value="HATPase_dom"/>
</dbReference>
<dbReference type="InterPro" id="IPR036890">
    <property type="entry name" value="HATPase_C_sf"/>
</dbReference>
<dbReference type="EC" id="2.7.13.3" evidence="2"/>
<evidence type="ECO:0000256" key="6">
    <source>
        <dbReference type="ARBA" id="ARBA00022777"/>
    </source>
</evidence>
<keyword evidence="6 12" id="KW-0418">Kinase</keyword>
<proteinExistence type="predicted"/>
<evidence type="ECO:0000256" key="1">
    <source>
        <dbReference type="ARBA" id="ARBA00000085"/>
    </source>
</evidence>
<keyword evidence="5" id="KW-0547">Nucleotide-binding</keyword>
<keyword evidence="9" id="KW-1133">Transmembrane helix</keyword>
<gene>
    <name evidence="12" type="ORF">ACFFTR_19890</name>
</gene>
<evidence type="ECO:0000256" key="9">
    <source>
        <dbReference type="SAM" id="Phobius"/>
    </source>
</evidence>
<dbReference type="InterPro" id="IPR050482">
    <property type="entry name" value="Sensor_HK_TwoCompSys"/>
</dbReference>
<feature type="transmembrane region" description="Helical" evidence="9">
    <location>
        <begin position="200"/>
        <end position="221"/>
    </location>
</feature>
<evidence type="ECO:0000256" key="4">
    <source>
        <dbReference type="ARBA" id="ARBA00022679"/>
    </source>
</evidence>
<keyword evidence="9" id="KW-0472">Membrane</keyword>
<dbReference type="CDD" id="cd16917">
    <property type="entry name" value="HATPase_UhpB-NarQ-NarX-like"/>
    <property type="match status" value="1"/>
</dbReference>
<keyword evidence="13" id="KW-1185">Reference proteome</keyword>
<reference evidence="12 13" key="1">
    <citation type="submission" date="2024-09" db="EMBL/GenBank/DDBJ databases">
        <authorList>
            <person name="Sun Q."/>
            <person name="Mori K."/>
        </authorList>
    </citation>
    <scope>NUCLEOTIDE SEQUENCE [LARGE SCALE GENOMIC DNA]</scope>
    <source>
        <strain evidence="12 13">JCM 3307</strain>
    </source>
</reference>
<evidence type="ECO:0000313" key="13">
    <source>
        <dbReference type="Proteomes" id="UP001589608"/>
    </source>
</evidence>
<comment type="caution">
    <text evidence="12">The sequence shown here is derived from an EMBL/GenBank/DDBJ whole genome shotgun (WGS) entry which is preliminary data.</text>
</comment>
<keyword evidence="4" id="KW-0808">Transferase</keyword>
<keyword evidence="7" id="KW-0067">ATP-binding</keyword>
<feature type="transmembrane region" description="Helical" evidence="9">
    <location>
        <begin position="137"/>
        <end position="157"/>
    </location>
</feature>
<feature type="transmembrane region" description="Helical" evidence="9">
    <location>
        <begin position="88"/>
        <end position="107"/>
    </location>
</feature>
<organism evidence="12 13">
    <name type="scientific">Dactylosporangium vinaceum</name>
    <dbReference type="NCBI Taxonomy" id="53362"/>
    <lineage>
        <taxon>Bacteria</taxon>
        <taxon>Bacillati</taxon>
        <taxon>Actinomycetota</taxon>
        <taxon>Actinomycetes</taxon>
        <taxon>Micromonosporales</taxon>
        <taxon>Micromonosporaceae</taxon>
        <taxon>Dactylosporangium</taxon>
    </lineage>
</organism>
<keyword evidence="8" id="KW-0902">Two-component regulatory system</keyword>